<evidence type="ECO:0000256" key="6">
    <source>
        <dbReference type="RuleBase" id="RU004415"/>
    </source>
</evidence>
<dbReference type="InterPro" id="IPR047873">
    <property type="entry name" value="Ribosomal_uL16"/>
</dbReference>
<protein>
    <recommendedName>
        <fullName evidence="4">Large ribosomal subunit protein uL16c</fullName>
    </recommendedName>
</protein>
<dbReference type="EMBL" id="KY709208">
    <property type="protein sequence ID" value="ARO90588.1"/>
    <property type="molecule type" value="Genomic_DNA"/>
</dbReference>
<dbReference type="GeneID" id="32891407"/>
<comment type="subunit">
    <text evidence="4 6">Part of the 50S ribosomal subunit.</text>
</comment>
<keyword evidence="6 8" id="KW-0934">Plastid</keyword>
<keyword evidence="6 8" id="KW-0150">Chloroplast</keyword>
<dbReference type="InterPro" id="IPR000114">
    <property type="entry name" value="Ribosomal_uL16_bact-type"/>
</dbReference>
<evidence type="ECO:0000256" key="5">
    <source>
        <dbReference type="RuleBase" id="RU004413"/>
    </source>
</evidence>
<dbReference type="InterPro" id="IPR020798">
    <property type="entry name" value="Ribosomal_uL16_CS"/>
</dbReference>
<evidence type="ECO:0000256" key="1">
    <source>
        <dbReference type="ARBA" id="ARBA00008931"/>
    </source>
</evidence>
<dbReference type="GO" id="GO:0032543">
    <property type="term" value="P:mitochondrial translation"/>
    <property type="evidence" value="ECO:0007669"/>
    <property type="project" value="TreeGrafter"/>
</dbReference>
<geneLocation type="chloroplast" evidence="8"/>
<evidence type="ECO:0000256" key="2">
    <source>
        <dbReference type="ARBA" id="ARBA00022980"/>
    </source>
</evidence>
<name>A0A1Y9TLT7_9RHOD</name>
<dbReference type="InterPro" id="IPR016180">
    <property type="entry name" value="Ribosomal_uL16_dom"/>
</dbReference>
<dbReference type="PANTHER" id="PTHR12220:SF13">
    <property type="entry name" value="LARGE RIBOSOMAL SUBUNIT PROTEIN UL16M"/>
    <property type="match status" value="1"/>
</dbReference>
<dbReference type="AlphaFoldDB" id="A0A1Y9TLT7"/>
<dbReference type="PROSITE" id="PS00586">
    <property type="entry name" value="RIBOSOMAL_L16_1"/>
    <property type="match status" value="1"/>
</dbReference>
<dbReference type="GO" id="GO:0019843">
    <property type="term" value="F:rRNA binding"/>
    <property type="evidence" value="ECO:0007669"/>
    <property type="project" value="InterPro"/>
</dbReference>
<comment type="similarity">
    <text evidence="1 4 5">Belongs to the universal ribosomal protein uL16 family.</text>
</comment>
<dbReference type="SUPFAM" id="SSF54686">
    <property type="entry name" value="Ribosomal protein L16p/L10e"/>
    <property type="match status" value="1"/>
</dbReference>
<reference evidence="8" key="1">
    <citation type="submission" date="2017-03" db="EMBL/GenBank/DDBJ databases">
        <title>The new red algal subphylum Proteorhodophytina comprises the largest and most divergent plastid genomes known.</title>
        <authorList>
            <person name="Munoz-Gomez S.A."/>
            <person name="Mejia-Franco F.G."/>
            <person name="Durnin K."/>
            <person name="Morgan C."/>
            <person name="Grisdale C.J."/>
            <person name="Archibald J.M."/>
            <person name="Slamovits C.H."/>
        </authorList>
    </citation>
    <scope>NUCLEOTIDE SEQUENCE</scope>
    <source>
        <strain evidence="8">UTEX LB2858</strain>
    </source>
</reference>
<feature type="compositionally biased region" description="Basic residues" evidence="7">
    <location>
        <begin position="1"/>
        <end position="19"/>
    </location>
</feature>
<evidence type="ECO:0000256" key="7">
    <source>
        <dbReference type="SAM" id="MobiDB-lite"/>
    </source>
</evidence>
<dbReference type="RefSeq" id="YP_009369900.1">
    <property type="nucleotide sequence ID" value="NC_034776.1"/>
</dbReference>
<proteinExistence type="inferred from homology"/>
<dbReference type="GO" id="GO:0009507">
    <property type="term" value="C:chloroplast"/>
    <property type="evidence" value="ECO:0007669"/>
    <property type="project" value="UniProtKB-SubCell"/>
</dbReference>
<feature type="region of interest" description="Disordered" evidence="7">
    <location>
        <begin position="1"/>
        <end position="22"/>
    </location>
</feature>
<dbReference type="FunFam" id="3.90.1170.10:FF:000001">
    <property type="entry name" value="50S ribosomal protein L16"/>
    <property type="match status" value="1"/>
</dbReference>
<dbReference type="InterPro" id="IPR036920">
    <property type="entry name" value="Ribosomal_uL16_sf"/>
</dbReference>
<evidence type="ECO:0000313" key="8">
    <source>
        <dbReference type="EMBL" id="ARO90588.1"/>
    </source>
</evidence>
<keyword evidence="3 4" id="KW-0687">Ribonucleoprotein</keyword>
<evidence type="ECO:0000256" key="4">
    <source>
        <dbReference type="HAMAP-Rule" id="MF_01342"/>
    </source>
</evidence>
<accession>A0A1Y9TLT7</accession>
<comment type="subcellular location">
    <subcellularLocation>
        <location evidence="4 6">Plastid</location>
        <location evidence="4 6">Chloroplast</location>
    </subcellularLocation>
</comment>
<dbReference type="Pfam" id="PF00252">
    <property type="entry name" value="Ribosomal_L16"/>
    <property type="match status" value="1"/>
</dbReference>
<dbReference type="HAMAP" id="MF_01342">
    <property type="entry name" value="Ribosomal_uL16"/>
    <property type="match status" value="1"/>
</dbReference>
<dbReference type="NCBIfam" id="TIGR01164">
    <property type="entry name" value="rplP_bact"/>
    <property type="match status" value="1"/>
</dbReference>
<gene>
    <name evidence="4 8" type="primary">rpl16</name>
</gene>
<sequence length="145" mass="16495">MLSPKRSKFRKQHRGRLKGKASSGDTLAFGNYGLQALDAVWLTARQIEATRRIISRYVKKGGKMWIRVFPDKPVTARAAESRMGSGKGVPEYWVAVIKPGHIIFEVSGINKKIAVEALMKASYKLPMKTRFIFKEDDYYDTIKDK</sequence>
<dbReference type="PROSITE" id="PS00701">
    <property type="entry name" value="RIBOSOMAL_L16_2"/>
    <property type="match status" value="1"/>
</dbReference>
<dbReference type="CDD" id="cd01433">
    <property type="entry name" value="Ribosomal_L16_L10e"/>
    <property type="match status" value="1"/>
</dbReference>
<dbReference type="Gene3D" id="3.90.1170.10">
    <property type="entry name" value="Ribosomal protein L10e/L16"/>
    <property type="match status" value="1"/>
</dbReference>
<dbReference type="PANTHER" id="PTHR12220">
    <property type="entry name" value="50S/60S RIBOSOMAL PROTEIN L16"/>
    <property type="match status" value="1"/>
</dbReference>
<dbReference type="GO" id="GO:0003735">
    <property type="term" value="F:structural constituent of ribosome"/>
    <property type="evidence" value="ECO:0007669"/>
    <property type="project" value="InterPro"/>
</dbReference>
<keyword evidence="2 4" id="KW-0689">Ribosomal protein</keyword>
<organism evidence="8">
    <name type="scientific">Boldia erythrosiphon</name>
    <dbReference type="NCBI Taxonomy" id="74908"/>
    <lineage>
        <taxon>Eukaryota</taxon>
        <taxon>Rhodophyta</taxon>
        <taxon>Compsopogonophyceae</taxon>
        <taxon>Compsopogonales</taxon>
        <taxon>Boldiaceae</taxon>
        <taxon>Boldia</taxon>
    </lineage>
</organism>
<evidence type="ECO:0000256" key="3">
    <source>
        <dbReference type="ARBA" id="ARBA00023274"/>
    </source>
</evidence>
<dbReference type="PRINTS" id="PR00060">
    <property type="entry name" value="RIBOSOMALL16"/>
</dbReference>
<dbReference type="GO" id="GO:0005762">
    <property type="term" value="C:mitochondrial large ribosomal subunit"/>
    <property type="evidence" value="ECO:0007669"/>
    <property type="project" value="TreeGrafter"/>
</dbReference>